<dbReference type="SUPFAM" id="SSF52540">
    <property type="entry name" value="P-loop containing nucleoside triphosphate hydrolases"/>
    <property type="match status" value="2"/>
</dbReference>
<keyword evidence="9" id="KW-0067">ATP-binding</keyword>
<keyword evidence="10" id="KW-0521">NADP</keyword>
<comment type="caution">
    <text evidence="15">The sequence shown here is derived from an EMBL/GenBank/DDBJ whole genome shotgun (WGS) entry which is preliminary data.</text>
</comment>
<comment type="function">
    <text evidence="1">May be involved in recombinational repair of damaged DNA.</text>
</comment>
<evidence type="ECO:0000256" key="10">
    <source>
        <dbReference type="ARBA" id="ARBA00022857"/>
    </source>
</evidence>
<dbReference type="GO" id="GO:0006310">
    <property type="term" value="P:DNA recombination"/>
    <property type="evidence" value="ECO:0007669"/>
    <property type="project" value="InterPro"/>
</dbReference>
<dbReference type="GO" id="GO:0005524">
    <property type="term" value="F:ATP binding"/>
    <property type="evidence" value="ECO:0007669"/>
    <property type="project" value="UniProtKB-KW"/>
</dbReference>
<evidence type="ECO:0000256" key="3">
    <source>
        <dbReference type="ARBA" id="ARBA00021315"/>
    </source>
</evidence>
<keyword evidence="7" id="KW-0227">DNA damage</keyword>
<dbReference type="InterPro" id="IPR003395">
    <property type="entry name" value="RecF/RecN/SMC_N"/>
</dbReference>
<proteinExistence type="inferred from homology"/>
<dbReference type="PANTHER" id="PTHR11059">
    <property type="entry name" value="DNA REPAIR PROTEIN RECN"/>
    <property type="match status" value="1"/>
</dbReference>
<evidence type="ECO:0000256" key="12">
    <source>
        <dbReference type="ARBA" id="ARBA00023204"/>
    </source>
</evidence>
<name>A0A251XH99_CLAMM</name>
<feature type="domain" description="RecF/RecN/SMC N-terminal" evidence="14">
    <location>
        <begin position="188"/>
        <end position="706"/>
    </location>
</feature>
<dbReference type="InterPro" id="IPR027417">
    <property type="entry name" value="P-loop_NTPase"/>
</dbReference>
<dbReference type="InterPro" id="IPR017437">
    <property type="entry name" value="ATP-NAD_kinase_PpnK-typ_C"/>
</dbReference>
<reference evidence="15 16" key="1">
    <citation type="submission" date="2016-08" db="EMBL/GenBank/DDBJ databases">
        <title>Genome sequence of Clavibacter michiganensis subsp. michiganensis strain CASJ007.</title>
        <authorList>
            <person name="Thapa S.P."/>
            <person name="Coaker G."/>
        </authorList>
    </citation>
    <scope>NUCLEOTIDE SEQUENCE [LARGE SCALE GENOMIC DNA]</scope>
    <source>
        <strain evidence="15">CASJ007</strain>
    </source>
</reference>
<accession>A0A251XH99</accession>
<dbReference type="Gene3D" id="2.60.200.30">
    <property type="entry name" value="Probable inorganic polyphosphate/atp-NAD kinase, domain 2"/>
    <property type="match status" value="1"/>
</dbReference>
<keyword evidence="4" id="KW-0963">Cytoplasm</keyword>
<keyword evidence="12" id="KW-0234">DNA repair</keyword>
<dbReference type="EMBL" id="MDHH01000002">
    <property type="protein sequence ID" value="OUE02444.1"/>
    <property type="molecule type" value="Genomic_DNA"/>
</dbReference>
<keyword evidence="6" id="KW-0547">Nucleotide-binding</keyword>
<dbReference type="CDD" id="cd03241">
    <property type="entry name" value="ABC_RecN"/>
    <property type="match status" value="1"/>
</dbReference>
<dbReference type="Gene3D" id="3.40.50.300">
    <property type="entry name" value="P-loop containing nucleotide triphosphate hydrolases"/>
    <property type="match status" value="2"/>
</dbReference>
<dbReference type="GO" id="GO:0009432">
    <property type="term" value="P:SOS response"/>
    <property type="evidence" value="ECO:0007669"/>
    <property type="project" value="TreeGrafter"/>
</dbReference>
<evidence type="ECO:0000256" key="9">
    <source>
        <dbReference type="ARBA" id="ARBA00022840"/>
    </source>
</evidence>
<keyword evidence="16" id="KW-1185">Reference proteome</keyword>
<sequence>MRRVLDRDYTVEERMTLDVTLKVGADIVYRTWALNEATVEKASRERMLEVVVEIDGRPLASYGCDGMVVSTPTGSTAYAFSAGGPIVWPSLEAMLVVPLSPHTLFARSLVVGPESTVAVEVLSRTSGSGVLWCDGRRTRDMPPGARVEARRSAIPVRLARLKQSPFTDRLVNKFELPVTGWRGRSTVIEEITIRDLGVIGQATLPLGPGFTAVTGETGAGKTMVVTALGLLLGARADSGAVRQGSERAVVEGRWIIAADGPVPERVRDAGGDVDPFGDGSRGELIVTRQLSSEGRSRASVGGRGAPAALLTEIGEQLVVVHGQSDQMRLRSSTAQRQALDRFAGSALAPVLGEYQEVFRRWQAARAELDRLVTEQDARTREAEELRIAIDAIEAVAPQPGEDEELRERIDRLTNLEDLRAAASAAHELMSSEDASGEMADAASVLDTAHRRLDRVAAHDPGLAEIIESLDSARILVSEIAVQLSGYLAGLDADGARELETLQDRRAELAALTRAHGPTVEDALAFLDTGSARLLELDGDTDRIDLLRVEVERDELLVGELAARVTAVREEAGARLAAAVTTELGALAMADASLEVRVSPREEPALSGADRVEILLRPHAGAEARPLGRGASGGELSRVMLAIEVVVAGDDPVPTFVFDEVDAGVGGAAAIEIGRRLARLAERAQVIVVTHLAQVAAFSTNHLRVVKGGDGQVTASSVTQLEGDARIQEMARLLSGLPDSESGLAHARELVETAASLR</sequence>
<evidence type="ECO:0000256" key="7">
    <source>
        <dbReference type="ARBA" id="ARBA00022763"/>
    </source>
</evidence>
<evidence type="ECO:0000256" key="8">
    <source>
        <dbReference type="ARBA" id="ARBA00022777"/>
    </source>
</evidence>
<dbReference type="Pfam" id="PF20143">
    <property type="entry name" value="NAD_kinase_C"/>
    <property type="match status" value="1"/>
</dbReference>
<dbReference type="Pfam" id="PF02463">
    <property type="entry name" value="SMC_N"/>
    <property type="match status" value="1"/>
</dbReference>
<evidence type="ECO:0000256" key="6">
    <source>
        <dbReference type="ARBA" id="ARBA00022741"/>
    </source>
</evidence>
<evidence type="ECO:0000256" key="13">
    <source>
        <dbReference type="ARBA" id="ARBA00033408"/>
    </source>
</evidence>
<keyword evidence="11" id="KW-0520">NAD</keyword>
<dbReference type="AlphaFoldDB" id="A0A251XH99"/>
<dbReference type="SUPFAM" id="SSF111331">
    <property type="entry name" value="NAD kinase/diacylglycerol kinase-like"/>
    <property type="match status" value="1"/>
</dbReference>
<evidence type="ECO:0000256" key="1">
    <source>
        <dbReference type="ARBA" id="ARBA00003618"/>
    </source>
</evidence>
<evidence type="ECO:0000256" key="11">
    <source>
        <dbReference type="ARBA" id="ARBA00023027"/>
    </source>
</evidence>
<keyword evidence="8" id="KW-0418">Kinase</keyword>
<evidence type="ECO:0000256" key="4">
    <source>
        <dbReference type="ARBA" id="ARBA00022490"/>
    </source>
</evidence>
<protein>
    <recommendedName>
        <fullName evidence="3">DNA repair protein RecN</fullName>
    </recommendedName>
    <alternativeName>
        <fullName evidence="13">Recombination protein N</fullName>
    </alternativeName>
</protein>
<dbReference type="GO" id="GO:0003951">
    <property type="term" value="F:NAD+ kinase activity"/>
    <property type="evidence" value="ECO:0007669"/>
    <property type="project" value="InterPro"/>
</dbReference>
<evidence type="ECO:0000259" key="14">
    <source>
        <dbReference type="Pfam" id="PF02463"/>
    </source>
</evidence>
<comment type="similarity">
    <text evidence="2">Belongs to the RecN family.</text>
</comment>
<dbReference type="Proteomes" id="UP000195062">
    <property type="component" value="Unassembled WGS sequence"/>
</dbReference>
<dbReference type="GO" id="GO:0019674">
    <property type="term" value="P:NAD+ metabolic process"/>
    <property type="evidence" value="ECO:0007669"/>
    <property type="project" value="InterPro"/>
</dbReference>
<evidence type="ECO:0000256" key="5">
    <source>
        <dbReference type="ARBA" id="ARBA00022679"/>
    </source>
</evidence>
<organism evidence="15 16">
    <name type="scientific">Clavibacter michiganensis subsp. michiganensis</name>
    <dbReference type="NCBI Taxonomy" id="33013"/>
    <lineage>
        <taxon>Bacteria</taxon>
        <taxon>Bacillati</taxon>
        <taxon>Actinomycetota</taxon>
        <taxon>Actinomycetes</taxon>
        <taxon>Micrococcales</taxon>
        <taxon>Microbacteriaceae</taxon>
        <taxon>Clavibacter</taxon>
    </lineage>
</organism>
<gene>
    <name evidence="15" type="primary">recN</name>
    <name evidence="15" type="ORF">CMMCAS07_10530</name>
</gene>
<dbReference type="PANTHER" id="PTHR11059:SF0">
    <property type="entry name" value="DNA REPAIR PROTEIN RECN"/>
    <property type="match status" value="1"/>
</dbReference>
<dbReference type="InterPro" id="IPR004604">
    <property type="entry name" value="DNA_recomb/repair_RecN"/>
</dbReference>
<evidence type="ECO:0000313" key="16">
    <source>
        <dbReference type="Proteomes" id="UP000195062"/>
    </source>
</evidence>
<dbReference type="FunFam" id="2.60.200.30:FF:000007">
    <property type="entry name" value="NAD kinase"/>
    <property type="match status" value="1"/>
</dbReference>
<evidence type="ECO:0000313" key="15">
    <source>
        <dbReference type="EMBL" id="OUE02444.1"/>
    </source>
</evidence>
<dbReference type="GO" id="GO:0043590">
    <property type="term" value="C:bacterial nucleoid"/>
    <property type="evidence" value="ECO:0007669"/>
    <property type="project" value="TreeGrafter"/>
</dbReference>
<dbReference type="GO" id="GO:0006281">
    <property type="term" value="P:DNA repair"/>
    <property type="evidence" value="ECO:0007669"/>
    <property type="project" value="UniProtKB-KW"/>
</dbReference>
<dbReference type="InterPro" id="IPR016064">
    <property type="entry name" value="NAD/diacylglycerol_kinase_sf"/>
</dbReference>
<evidence type="ECO:0000256" key="2">
    <source>
        <dbReference type="ARBA" id="ARBA00009441"/>
    </source>
</evidence>
<dbReference type="NCBIfam" id="TIGR00634">
    <property type="entry name" value="recN"/>
    <property type="match status" value="1"/>
</dbReference>
<keyword evidence="5" id="KW-0808">Transferase</keyword>
<dbReference type="NCBIfam" id="NF002892">
    <property type="entry name" value="PRK03372.1"/>
    <property type="match status" value="1"/>
</dbReference>